<reference evidence="2 3" key="1">
    <citation type="journal article" date="2019" name="Int. J. Syst. Evol. Microbiol.">
        <title>The Global Catalogue of Microorganisms (GCM) 10K type strain sequencing project: providing services to taxonomists for standard genome sequencing and annotation.</title>
        <authorList>
            <consortium name="The Broad Institute Genomics Platform"/>
            <consortium name="The Broad Institute Genome Sequencing Center for Infectious Disease"/>
            <person name="Wu L."/>
            <person name="Ma J."/>
        </authorList>
    </citation>
    <scope>NUCLEOTIDE SEQUENCE [LARGE SCALE GENOMIC DNA]</scope>
    <source>
        <strain evidence="2 3">JCM 13023</strain>
    </source>
</reference>
<evidence type="ECO:0000313" key="3">
    <source>
        <dbReference type="Proteomes" id="UP001500653"/>
    </source>
</evidence>
<name>A0ABN1WNP7_9PSEU</name>
<dbReference type="Gene3D" id="3.40.50.720">
    <property type="entry name" value="NAD(P)-binding Rossmann-like Domain"/>
    <property type="match status" value="1"/>
</dbReference>
<accession>A0ABN1WNP7</accession>
<organism evidence="2 3">
    <name type="scientific">Prauserella halophila</name>
    <dbReference type="NCBI Taxonomy" id="185641"/>
    <lineage>
        <taxon>Bacteria</taxon>
        <taxon>Bacillati</taxon>
        <taxon>Actinomycetota</taxon>
        <taxon>Actinomycetes</taxon>
        <taxon>Pseudonocardiales</taxon>
        <taxon>Pseudonocardiaceae</taxon>
        <taxon>Prauserella</taxon>
    </lineage>
</organism>
<sequence length="134" mass="13890">MSRTRPGSSPTRSCPRSALVTSAHRQRLQRDRIADLERGDHPQFTPGGGAAAAYRSSKTTLNALTVFYATSLSGAGSEVNALAPGIRATGLNAWAAEAGGDPAEAAHEAVRPARLSDEGPTGAFFSWGGTAVPW</sequence>
<proteinExistence type="predicted"/>
<feature type="compositionally biased region" description="Basic and acidic residues" evidence="1">
    <location>
        <begin position="28"/>
        <end position="41"/>
    </location>
</feature>
<comment type="caution">
    <text evidence="2">The sequence shown here is derived from an EMBL/GenBank/DDBJ whole genome shotgun (WGS) entry which is preliminary data.</text>
</comment>
<dbReference type="InterPro" id="IPR036291">
    <property type="entry name" value="NAD(P)-bd_dom_sf"/>
</dbReference>
<gene>
    <name evidence="2" type="ORF">GCM10009676_44850</name>
</gene>
<evidence type="ECO:0000256" key="1">
    <source>
        <dbReference type="SAM" id="MobiDB-lite"/>
    </source>
</evidence>
<protein>
    <submittedName>
        <fullName evidence="2">Uncharacterized protein</fullName>
    </submittedName>
</protein>
<keyword evidence="3" id="KW-1185">Reference proteome</keyword>
<dbReference type="SUPFAM" id="SSF51735">
    <property type="entry name" value="NAD(P)-binding Rossmann-fold domains"/>
    <property type="match status" value="1"/>
</dbReference>
<feature type="compositionally biased region" description="Low complexity" evidence="1">
    <location>
        <begin position="1"/>
        <end position="17"/>
    </location>
</feature>
<evidence type="ECO:0000313" key="2">
    <source>
        <dbReference type="EMBL" id="GAA1252877.1"/>
    </source>
</evidence>
<dbReference type="Proteomes" id="UP001500653">
    <property type="component" value="Unassembled WGS sequence"/>
</dbReference>
<dbReference type="EMBL" id="BAAALN010000019">
    <property type="protein sequence ID" value="GAA1252877.1"/>
    <property type="molecule type" value="Genomic_DNA"/>
</dbReference>
<feature type="region of interest" description="Disordered" evidence="1">
    <location>
        <begin position="1"/>
        <end position="52"/>
    </location>
</feature>